<dbReference type="PANTHER" id="PTHR30372:SF4">
    <property type="entry name" value="LIPID-A-DISACCHARIDE SYNTHASE, MITOCHONDRIAL-RELATED"/>
    <property type="match status" value="1"/>
</dbReference>
<organism evidence="11 12">
    <name type="scientific">Campylobacter fetus subsp. venerealis NCTC 10354</name>
    <dbReference type="NCBI Taxonomy" id="983328"/>
    <lineage>
        <taxon>Bacteria</taxon>
        <taxon>Pseudomonadati</taxon>
        <taxon>Campylobacterota</taxon>
        <taxon>Epsilonproteobacteria</taxon>
        <taxon>Campylobacterales</taxon>
        <taxon>Campylobacteraceae</taxon>
        <taxon>Campylobacter</taxon>
        <taxon>Campylobacter fetus subsp. venerealis bv. venerealis</taxon>
    </lineage>
</organism>
<evidence type="ECO:0000256" key="4">
    <source>
        <dbReference type="ARBA" id="ARBA00022516"/>
    </source>
</evidence>
<dbReference type="GO" id="GO:0008915">
    <property type="term" value="F:lipid-A-disaccharide synthase activity"/>
    <property type="evidence" value="ECO:0007669"/>
    <property type="project" value="UniProtKB-UniRule"/>
</dbReference>
<dbReference type="EMBL" id="CP043435">
    <property type="protein sequence ID" value="QEL44311.1"/>
    <property type="molecule type" value="Genomic_DNA"/>
</dbReference>
<dbReference type="GO" id="GO:0005543">
    <property type="term" value="F:phospholipid binding"/>
    <property type="evidence" value="ECO:0007669"/>
    <property type="project" value="TreeGrafter"/>
</dbReference>
<keyword evidence="5" id="KW-0441">Lipid A biosynthesis</keyword>
<comment type="catalytic activity">
    <reaction evidence="9">
        <text>a lipid X + a UDP-2-N,3-O-bis[(3R)-3-hydroxyacyl]-alpha-D-glucosamine = a lipid A disaccharide + UDP + H(+)</text>
        <dbReference type="Rhea" id="RHEA:67828"/>
        <dbReference type="ChEBI" id="CHEBI:15378"/>
        <dbReference type="ChEBI" id="CHEBI:58223"/>
        <dbReference type="ChEBI" id="CHEBI:137748"/>
        <dbReference type="ChEBI" id="CHEBI:176338"/>
        <dbReference type="ChEBI" id="CHEBI:176343"/>
        <dbReference type="EC" id="2.4.1.182"/>
    </reaction>
</comment>
<evidence type="ECO:0000256" key="3">
    <source>
        <dbReference type="ARBA" id="ARBA00020902"/>
    </source>
</evidence>
<evidence type="ECO:0000313" key="11">
    <source>
        <dbReference type="EMBL" id="QEL44311.1"/>
    </source>
</evidence>
<dbReference type="PANTHER" id="PTHR30372">
    <property type="entry name" value="LIPID-A-DISACCHARIDE SYNTHASE"/>
    <property type="match status" value="1"/>
</dbReference>
<dbReference type="Pfam" id="PF02684">
    <property type="entry name" value="LpxB"/>
    <property type="match status" value="1"/>
</dbReference>
<sequence length="346" mass="38871">MPFMKILVSCLEASANLHLEEVLKYLGDTEICGIFDKKFGEPLYDSKEFSAMGFVEILPLIFKAKKALKQMVKLAKNCDKVLLIDSPAFNLPLAKAIKEAGLKCKVTYYILPQVWAWKRGRAAKVEKYCDNLASILPFDASFYSRSYYVGHPLLDEIKVQKKELLNSGVIAFLPGSRKSEITRLMPIYKEVASSLNNKKLLVVPLNLKNDIDEIYGDVSEFQIIFDTHAALLQSEFAFVCSGTATLEAALIGTPFVLCYKAKAIDIWIARKLVKLKHIGLANIMFDFMDKEALNVELIQEQVSKKALLDEYKNCDRSKFLGACGELRSYLKHGSAKIVADMVLSQN</sequence>
<keyword evidence="6 11" id="KW-0328">Glycosyltransferase</keyword>
<keyword evidence="8" id="KW-0443">Lipid metabolism</keyword>
<dbReference type="GO" id="GO:0016020">
    <property type="term" value="C:membrane"/>
    <property type="evidence" value="ECO:0007669"/>
    <property type="project" value="GOC"/>
</dbReference>
<proteinExistence type="predicted"/>
<gene>
    <name evidence="11" type="primary">lpxB</name>
    <name evidence="11" type="ORF">CFVT_0326</name>
</gene>
<name>A0AAE6M9I7_CAMFE</name>
<dbReference type="Proteomes" id="UP000322035">
    <property type="component" value="Chromosome"/>
</dbReference>
<evidence type="ECO:0000256" key="5">
    <source>
        <dbReference type="ARBA" id="ARBA00022556"/>
    </source>
</evidence>
<evidence type="ECO:0000256" key="6">
    <source>
        <dbReference type="ARBA" id="ARBA00022676"/>
    </source>
</evidence>
<dbReference type="EC" id="2.4.1.182" evidence="2 10"/>
<comment type="function">
    <text evidence="1">Condensation of UDP-2,3-diacylglucosamine and 2,3-diacylglucosamine-1-phosphate to form lipid A disaccharide, a precursor of lipid A, a phosphorylated glycolipid that anchors the lipopolysaccharide to the outer membrane of the cell.</text>
</comment>
<evidence type="ECO:0000313" key="12">
    <source>
        <dbReference type="Proteomes" id="UP000322035"/>
    </source>
</evidence>
<reference evidence="11 12" key="1">
    <citation type="submission" date="2019-08" db="EMBL/GenBank/DDBJ databases">
        <title>Complete genomes of the Campylobacter fetus subsp. venerealis, Campylobacter lari subsp. concheus, Campylobacter sputorum bv. sputorum and Campylobacter volucris type strains.</title>
        <authorList>
            <person name="Miller W.G."/>
            <person name="Yee E."/>
        </authorList>
    </citation>
    <scope>NUCLEOTIDE SEQUENCE [LARGE SCALE GENOMIC DNA]</scope>
    <source>
        <strain evidence="11 12">NCTC 10354</strain>
    </source>
</reference>
<evidence type="ECO:0000256" key="7">
    <source>
        <dbReference type="ARBA" id="ARBA00022679"/>
    </source>
</evidence>
<keyword evidence="7 11" id="KW-0808">Transferase</keyword>
<keyword evidence="4" id="KW-0444">Lipid biosynthesis</keyword>
<dbReference type="NCBIfam" id="TIGR00215">
    <property type="entry name" value="lpxB"/>
    <property type="match status" value="1"/>
</dbReference>
<dbReference type="GO" id="GO:0009245">
    <property type="term" value="P:lipid A biosynthetic process"/>
    <property type="evidence" value="ECO:0007669"/>
    <property type="project" value="UniProtKB-UniRule"/>
</dbReference>
<accession>A0AAE6M9I7</accession>
<evidence type="ECO:0000256" key="10">
    <source>
        <dbReference type="NCBIfam" id="TIGR00215"/>
    </source>
</evidence>
<dbReference type="AlphaFoldDB" id="A0AAE6M9I7"/>
<dbReference type="InterPro" id="IPR003835">
    <property type="entry name" value="Glyco_trans_19"/>
</dbReference>
<evidence type="ECO:0000256" key="2">
    <source>
        <dbReference type="ARBA" id="ARBA00012687"/>
    </source>
</evidence>
<evidence type="ECO:0000256" key="1">
    <source>
        <dbReference type="ARBA" id="ARBA00002056"/>
    </source>
</evidence>
<evidence type="ECO:0000256" key="8">
    <source>
        <dbReference type="ARBA" id="ARBA00023098"/>
    </source>
</evidence>
<protein>
    <recommendedName>
        <fullName evidence="3 10">Lipid-A-disaccharide synthase</fullName>
        <ecNumber evidence="2 10">2.4.1.182</ecNumber>
    </recommendedName>
</protein>
<dbReference type="SUPFAM" id="SSF53756">
    <property type="entry name" value="UDP-Glycosyltransferase/glycogen phosphorylase"/>
    <property type="match status" value="1"/>
</dbReference>
<evidence type="ECO:0000256" key="9">
    <source>
        <dbReference type="ARBA" id="ARBA00048975"/>
    </source>
</evidence>